<evidence type="ECO:0000256" key="8">
    <source>
        <dbReference type="ARBA" id="ARBA00038408"/>
    </source>
</evidence>
<keyword evidence="15" id="KW-1185">Reference proteome</keyword>
<dbReference type="OrthoDB" id="9812372at2"/>
<evidence type="ECO:0000259" key="13">
    <source>
        <dbReference type="PROSITE" id="PS50198"/>
    </source>
</evidence>
<evidence type="ECO:0000256" key="6">
    <source>
        <dbReference type="ARBA" id="ARBA00023136"/>
    </source>
</evidence>
<feature type="domain" description="PpiC" evidence="13">
    <location>
        <begin position="287"/>
        <end position="390"/>
    </location>
</feature>
<dbReference type="Pfam" id="PF00639">
    <property type="entry name" value="Rotamase"/>
    <property type="match status" value="1"/>
</dbReference>
<evidence type="ECO:0000256" key="1">
    <source>
        <dbReference type="ARBA" id="ARBA00004382"/>
    </source>
</evidence>
<dbReference type="SUPFAM" id="SSF54534">
    <property type="entry name" value="FKBP-like"/>
    <property type="match status" value="1"/>
</dbReference>
<dbReference type="SUPFAM" id="SSF109998">
    <property type="entry name" value="Triger factor/SurA peptide-binding domain-like"/>
    <property type="match status" value="1"/>
</dbReference>
<reference evidence="14 15" key="1">
    <citation type="journal article" date="2015" name="BMC Genomics">
        <title>Comparative genomics and metabolic profiling of the genus Lysobacter.</title>
        <authorList>
            <person name="de Bruijn I."/>
            <person name="Cheng X."/>
            <person name="de Jager V."/>
            <person name="Exposito R.G."/>
            <person name="Watrous J."/>
            <person name="Patel N."/>
            <person name="Postma J."/>
            <person name="Dorrestein P.C."/>
            <person name="Kobayashi D."/>
            <person name="Raaijmakers J.M."/>
        </authorList>
    </citation>
    <scope>NUCLEOTIDE SEQUENCE [LARGE SCALE GENOMIC DNA]</scope>
    <source>
        <strain evidence="14 15">76</strain>
    </source>
</reference>
<feature type="transmembrane region" description="Helical" evidence="12">
    <location>
        <begin position="12"/>
        <end position="30"/>
    </location>
</feature>
<keyword evidence="2" id="KW-1003">Cell membrane</keyword>
<dbReference type="eggNOG" id="COG0760">
    <property type="taxonomic scope" value="Bacteria"/>
</dbReference>
<gene>
    <name evidence="14" type="ORF">LA76x_1881</name>
</gene>
<dbReference type="PATRIC" id="fig|84531.7.peg.4443"/>
<comment type="subcellular location">
    <subcellularLocation>
        <location evidence="1">Cell inner membrane</location>
        <topology evidence="1">Single-pass type II membrane protein</topology>
        <orientation evidence="1">Periplasmic side</orientation>
    </subcellularLocation>
</comment>
<dbReference type="AlphaFoldDB" id="A0A0S2E3P9"/>
<proteinExistence type="inferred from homology"/>
<dbReference type="PANTHER" id="PTHR47529:SF1">
    <property type="entry name" value="PERIPLASMIC CHAPERONE PPID"/>
    <property type="match status" value="1"/>
</dbReference>
<evidence type="ECO:0000256" key="9">
    <source>
        <dbReference type="ARBA" id="ARBA00040743"/>
    </source>
</evidence>
<dbReference type="InterPro" id="IPR046357">
    <property type="entry name" value="PPIase_dom_sf"/>
</dbReference>
<organism evidence="14 15">
    <name type="scientific">Lysobacter antibioticus</name>
    <dbReference type="NCBI Taxonomy" id="84531"/>
    <lineage>
        <taxon>Bacteria</taxon>
        <taxon>Pseudomonadati</taxon>
        <taxon>Pseudomonadota</taxon>
        <taxon>Gammaproteobacteria</taxon>
        <taxon>Lysobacterales</taxon>
        <taxon>Lysobacteraceae</taxon>
        <taxon>Lysobacter</taxon>
    </lineage>
</organism>
<dbReference type="KEGG" id="laq:GLA29479_4552"/>
<dbReference type="InterPro" id="IPR052029">
    <property type="entry name" value="PpiD_chaperone"/>
</dbReference>
<evidence type="ECO:0000256" key="12">
    <source>
        <dbReference type="SAM" id="Phobius"/>
    </source>
</evidence>
<evidence type="ECO:0000256" key="4">
    <source>
        <dbReference type="ARBA" id="ARBA00022692"/>
    </source>
</evidence>
<name>A0A0S2E3P9_LYSAN</name>
<evidence type="ECO:0000256" key="11">
    <source>
        <dbReference type="PROSITE-ProRule" id="PRU00278"/>
    </source>
</evidence>
<dbReference type="STRING" id="84531.LA76x_1881"/>
<keyword evidence="4 12" id="KW-0812">Transmembrane</keyword>
<keyword evidence="11" id="KW-0697">Rotamase</keyword>
<dbReference type="PANTHER" id="PTHR47529">
    <property type="entry name" value="PEPTIDYL-PROLYL CIS-TRANS ISOMERASE D"/>
    <property type="match status" value="1"/>
</dbReference>
<evidence type="ECO:0000256" key="5">
    <source>
        <dbReference type="ARBA" id="ARBA00022989"/>
    </source>
</evidence>
<evidence type="ECO:0000256" key="10">
    <source>
        <dbReference type="ARBA" id="ARBA00042775"/>
    </source>
</evidence>
<dbReference type="GO" id="GO:0005886">
    <property type="term" value="C:plasma membrane"/>
    <property type="evidence" value="ECO:0007669"/>
    <property type="project" value="UniProtKB-SubCell"/>
</dbReference>
<dbReference type="GO" id="GO:0003755">
    <property type="term" value="F:peptidyl-prolyl cis-trans isomerase activity"/>
    <property type="evidence" value="ECO:0007669"/>
    <property type="project" value="UniProtKB-KW"/>
</dbReference>
<keyword evidence="6 12" id="KW-0472">Membrane</keyword>
<dbReference type="InterPro" id="IPR000297">
    <property type="entry name" value="PPIase_PpiC"/>
</dbReference>
<dbReference type="Pfam" id="PF13624">
    <property type="entry name" value="SurA_N_3"/>
    <property type="match status" value="2"/>
</dbReference>
<sequence length="664" mass="72429">MLQTLRDKTSGWIATVILGLLIIPFAFVGIEQYLVQRVDSSVARIDMAPSWWRSAPSWWPASMLWKHESIDAQEFNTRFQQERDRRRAAEGEAFDAREFEKPESKRAILETLIDERVRKLAAEVDGLAVSDALVIKTIQSVPEFQDSTGKFNQERYVLGLQMRQPAQTPTEFEQFVRARLMETLLTGGIGQSNFLTHAETDRLIKLMGERRDVSLVMLPPPTPDTAEVSAADIQKWYDGHAKDFRAPESVNLEYVEINGATLPPPPAPTEKALQDRYEAEKNRFIAQEQRLISHIQVNVASGADAAAQKAAEQKAAQFATQAKAAGADFAAIARANSDDLGSKAAGGELGWVSKGDIPGAFEDAAFKLKVGEISAPVKDDSGWHVIVVREVKSGEQQPFALVRDALLREETETSRERNFNDFSAKLVDLVYKNPTSLDGPAKAMNLPVQKVGPVTRDAAGNGQGIGAHPAVIRAAFSDARLQDNTVSDPIDIGQEHSVLIRVVSHTPERALPLAQVRDKVIAAVRTDRGIKAAQKEADALVARINGGEAIAAVAASKQLTAPETIPDVARGMPLPTPEVSEAIFALKAPAEGKVAAGKSALADGRVVLFAVNKVKPGSKSEIPAAQLDMLRTQISQMGGYEESRELTTALRKRVQIKVIEENLR</sequence>
<evidence type="ECO:0000313" key="15">
    <source>
        <dbReference type="Proteomes" id="UP000060787"/>
    </source>
</evidence>
<dbReference type="Gene3D" id="3.10.50.40">
    <property type="match status" value="1"/>
</dbReference>
<keyword evidence="5 12" id="KW-1133">Transmembrane helix</keyword>
<keyword evidence="7" id="KW-0143">Chaperone</keyword>
<evidence type="ECO:0000256" key="2">
    <source>
        <dbReference type="ARBA" id="ARBA00022475"/>
    </source>
</evidence>
<dbReference type="PROSITE" id="PS50198">
    <property type="entry name" value="PPIC_PPIASE_2"/>
    <property type="match status" value="1"/>
</dbReference>
<dbReference type="InterPro" id="IPR027304">
    <property type="entry name" value="Trigger_fact/SurA_dom_sf"/>
</dbReference>
<dbReference type="KEGG" id="lab:LA76x_1881"/>
<dbReference type="Proteomes" id="UP000060787">
    <property type="component" value="Chromosome"/>
</dbReference>
<dbReference type="EMBL" id="CP011129">
    <property type="protein sequence ID" value="ALN80025.1"/>
    <property type="molecule type" value="Genomic_DNA"/>
</dbReference>
<keyword evidence="3" id="KW-0997">Cell inner membrane</keyword>
<dbReference type="RefSeq" id="WP_057917454.1">
    <property type="nucleotide sequence ID" value="NZ_CP011129.1"/>
</dbReference>
<evidence type="ECO:0000256" key="7">
    <source>
        <dbReference type="ARBA" id="ARBA00023186"/>
    </source>
</evidence>
<protein>
    <recommendedName>
        <fullName evidence="9">Periplasmic chaperone PpiD</fullName>
    </recommendedName>
    <alternativeName>
        <fullName evidence="10">Periplasmic folding chaperone</fullName>
    </alternativeName>
</protein>
<evidence type="ECO:0000256" key="3">
    <source>
        <dbReference type="ARBA" id="ARBA00022519"/>
    </source>
</evidence>
<accession>A0A0S2E3P9</accession>
<comment type="similarity">
    <text evidence="8">Belongs to the PpiD chaperone family.</text>
</comment>
<keyword evidence="11" id="KW-0413">Isomerase</keyword>
<evidence type="ECO:0000313" key="14">
    <source>
        <dbReference type="EMBL" id="ALN80025.1"/>
    </source>
</evidence>